<organism evidence="2 3">
    <name type="scientific">Toxoplasma gondii</name>
    <dbReference type="NCBI Taxonomy" id="5811"/>
    <lineage>
        <taxon>Eukaryota</taxon>
        <taxon>Sar</taxon>
        <taxon>Alveolata</taxon>
        <taxon>Apicomplexa</taxon>
        <taxon>Conoidasida</taxon>
        <taxon>Coccidia</taxon>
        <taxon>Eucoccidiorida</taxon>
        <taxon>Eimeriorina</taxon>
        <taxon>Sarcocystidae</taxon>
        <taxon>Toxoplasma</taxon>
    </lineage>
</organism>
<evidence type="ECO:0000313" key="3">
    <source>
        <dbReference type="Proteomes" id="UP000557509"/>
    </source>
</evidence>
<feature type="compositionally biased region" description="Basic and acidic residues" evidence="1">
    <location>
        <begin position="31"/>
        <end position="48"/>
    </location>
</feature>
<sequence length="73" mass="8078">MIFHLGRQPNTVAVRVEAVRSRRQSSNSVRRKGDTRRSNEATGRRKGPESSVAFASPLQVQNGGKQVLGEMRS</sequence>
<reference evidence="2 3" key="1">
    <citation type="submission" date="2020-03" db="EMBL/GenBank/DDBJ databases">
        <title>Genome sequence of Toxoplasma gondii RH-88 strain.</title>
        <authorList>
            <person name="Lorenzi H.A."/>
            <person name="Venepally P."/>
            <person name="Rozenberg A."/>
            <person name="Sibley D."/>
        </authorList>
    </citation>
    <scope>NUCLEOTIDE SEQUENCE [LARGE SCALE GENOMIC DNA]</scope>
    <source>
        <strain evidence="2 3">RH-88</strain>
    </source>
</reference>
<gene>
    <name evidence="2" type="ORF">TGRH88_021990</name>
</gene>
<dbReference type="EMBL" id="JAAUHK010000186">
    <property type="protein sequence ID" value="KAF4645923.1"/>
    <property type="molecule type" value="Genomic_DNA"/>
</dbReference>
<protein>
    <submittedName>
        <fullName evidence="2">Uncharacterized protein</fullName>
    </submittedName>
</protein>
<name>A0A7J6KEQ8_TOXGO</name>
<dbReference type="Proteomes" id="UP000557509">
    <property type="component" value="Unassembled WGS sequence"/>
</dbReference>
<comment type="caution">
    <text evidence="2">The sequence shown here is derived from an EMBL/GenBank/DDBJ whole genome shotgun (WGS) entry which is preliminary data.</text>
</comment>
<evidence type="ECO:0000256" key="1">
    <source>
        <dbReference type="SAM" id="MobiDB-lite"/>
    </source>
</evidence>
<evidence type="ECO:0000313" key="2">
    <source>
        <dbReference type="EMBL" id="KAF4645923.1"/>
    </source>
</evidence>
<feature type="region of interest" description="Disordered" evidence="1">
    <location>
        <begin position="1"/>
        <end position="73"/>
    </location>
</feature>
<accession>A0A7J6KEQ8</accession>
<proteinExistence type="predicted"/>
<dbReference type="AlphaFoldDB" id="A0A7J6KEQ8"/>
<keyword evidence="3" id="KW-1185">Reference proteome</keyword>